<evidence type="ECO:0000313" key="3">
    <source>
        <dbReference type="Proteomes" id="UP001152087"/>
    </source>
</evidence>
<evidence type="ECO:0000313" key="2">
    <source>
        <dbReference type="EMBL" id="KAJ4179593.1"/>
    </source>
</evidence>
<gene>
    <name evidence="2" type="ORF">NW755_012318</name>
</gene>
<dbReference type="PANTHER" id="PTHR42695">
    <property type="entry name" value="GLUTAMINE AMIDOTRANSFERASE YLR126C-RELATED"/>
    <property type="match status" value="1"/>
</dbReference>
<dbReference type="PROSITE" id="PS51273">
    <property type="entry name" value="GATASE_TYPE_1"/>
    <property type="match status" value="1"/>
</dbReference>
<keyword evidence="3" id="KW-1185">Reference proteome</keyword>
<comment type="caution">
    <text evidence="2">The sequence shown here is derived from an EMBL/GenBank/DDBJ whole genome shotgun (WGS) entry which is preliminary data.</text>
</comment>
<accession>A0A9W8UTZ3</accession>
<dbReference type="InterPro" id="IPR017926">
    <property type="entry name" value="GATASE"/>
</dbReference>
<dbReference type="AlphaFoldDB" id="A0A9W8UTZ3"/>
<dbReference type="Gene3D" id="3.40.50.880">
    <property type="match status" value="1"/>
</dbReference>
<dbReference type="InterPro" id="IPR044992">
    <property type="entry name" value="ChyE-like"/>
</dbReference>
<dbReference type="PANTHER" id="PTHR42695:SF5">
    <property type="entry name" value="GLUTAMINE AMIDOTRANSFERASE YLR126C-RELATED"/>
    <property type="match status" value="1"/>
</dbReference>
<evidence type="ECO:0000259" key="1">
    <source>
        <dbReference type="Pfam" id="PF00117"/>
    </source>
</evidence>
<feature type="domain" description="Glutamine amidotransferase" evidence="1">
    <location>
        <begin position="22"/>
        <end position="125"/>
    </location>
</feature>
<dbReference type="GO" id="GO:0005634">
    <property type="term" value="C:nucleus"/>
    <property type="evidence" value="ECO:0007669"/>
    <property type="project" value="TreeGrafter"/>
</dbReference>
<organism evidence="2 3">
    <name type="scientific">Fusarium falciforme</name>
    <dbReference type="NCBI Taxonomy" id="195108"/>
    <lineage>
        <taxon>Eukaryota</taxon>
        <taxon>Fungi</taxon>
        <taxon>Dikarya</taxon>
        <taxon>Ascomycota</taxon>
        <taxon>Pezizomycotina</taxon>
        <taxon>Sordariomycetes</taxon>
        <taxon>Hypocreomycetidae</taxon>
        <taxon>Hypocreales</taxon>
        <taxon>Nectriaceae</taxon>
        <taxon>Fusarium</taxon>
        <taxon>Fusarium solani species complex</taxon>
    </lineage>
</organism>
<name>A0A9W8UTZ3_9HYPO</name>
<dbReference type="SUPFAM" id="SSF52317">
    <property type="entry name" value="Class I glutamine amidotransferase-like"/>
    <property type="match status" value="1"/>
</dbReference>
<proteinExistence type="predicted"/>
<protein>
    <recommendedName>
        <fullName evidence="1">Glutamine amidotransferase domain-containing protein</fullName>
    </recommendedName>
</protein>
<dbReference type="Pfam" id="PF00117">
    <property type="entry name" value="GATase"/>
    <property type="match status" value="1"/>
</dbReference>
<reference evidence="2" key="1">
    <citation type="submission" date="2022-09" db="EMBL/GenBank/DDBJ databases">
        <title>Fusarium specimens isolated from Avocado Roots.</title>
        <authorList>
            <person name="Stajich J."/>
            <person name="Roper C."/>
            <person name="Heimlech-Rivalta G."/>
        </authorList>
    </citation>
    <scope>NUCLEOTIDE SEQUENCE</scope>
    <source>
        <strain evidence="2">A02</strain>
    </source>
</reference>
<dbReference type="OrthoDB" id="92161at2759"/>
<sequence>MAQYFNLVILESELPSQDILQDYGSYGDIVLHALRYTANPPIVHTSTLVVTKRSVLEQDPLPDVDETDGVLILGSKHSASDNDPWVPSLIRFIQQAYLMGKPLVGICYGHQMIARALGGKIARSPGGWELGVTDMDVNSTGRRVFGADKLVSTLASGS</sequence>
<dbReference type="InterPro" id="IPR029062">
    <property type="entry name" value="Class_I_gatase-like"/>
</dbReference>
<dbReference type="CDD" id="cd01741">
    <property type="entry name" value="GATase1_1"/>
    <property type="match status" value="1"/>
</dbReference>
<dbReference type="EMBL" id="JAOQAV010000056">
    <property type="protein sequence ID" value="KAJ4179593.1"/>
    <property type="molecule type" value="Genomic_DNA"/>
</dbReference>
<dbReference type="GO" id="GO:0005829">
    <property type="term" value="C:cytosol"/>
    <property type="evidence" value="ECO:0007669"/>
    <property type="project" value="TreeGrafter"/>
</dbReference>
<dbReference type="Proteomes" id="UP001152087">
    <property type="component" value="Unassembled WGS sequence"/>
</dbReference>